<dbReference type="InterPro" id="IPR024775">
    <property type="entry name" value="DinB-like"/>
</dbReference>
<evidence type="ECO:0000313" key="3">
    <source>
        <dbReference type="Proteomes" id="UP001204144"/>
    </source>
</evidence>
<keyword evidence="3" id="KW-1185">Reference proteome</keyword>
<dbReference type="Pfam" id="PF12867">
    <property type="entry name" value="DinB_2"/>
    <property type="match status" value="1"/>
</dbReference>
<protein>
    <submittedName>
        <fullName evidence="2">Metal-dependent hydrolase</fullName>
    </submittedName>
</protein>
<keyword evidence="2" id="KW-0378">Hydrolase</keyword>
<dbReference type="NCBIfam" id="NF009807">
    <property type="entry name" value="PRK13291.1"/>
    <property type="match status" value="1"/>
</dbReference>
<dbReference type="AlphaFoldDB" id="A0AAE3H511"/>
<evidence type="ECO:0000313" key="2">
    <source>
        <dbReference type="EMBL" id="MCP9765047.1"/>
    </source>
</evidence>
<evidence type="ECO:0000259" key="1">
    <source>
        <dbReference type="Pfam" id="PF12867"/>
    </source>
</evidence>
<gene>
    <name evidence="2" type="ORF">EGI31_19105</name>
</gene>
<accession>A0AAE3H511</accession>
<dbReference type="EMBL" id="RJUF01000180">
    <property type="protein sequence ID" value="MCP9765047.1"/>
    <property type="molecule type" value="Genomic_DNA"/>
</dbReference>
<dbReference type="Proteomes" id="UP001204144">
    <property type="component" value="Unassembled WGS sequence"/>
</dbReference>
<name>A0AAE3H511_9BACT</name>
<dbReference type="SUPFAM" id="SSF109854">
    <property type="entry name" value="DinB/YfiT-like putative metalloenzymes"/>
    <property type="match status" value="1"/>
</dbReference>
<proteinExistence type="predicted"/>
<dbReference type="Gene3D" id="1.20.120.450">
    <property type="entry name" value="dinb family like domain"/>
    <property type="match status" value="1"/>
</dbReference>
<dbReference type="RefSeq" id="WP_255038734.1">
    <property type="nucleotide sequence ID" value="NZ_RJUF01000180.1"/>
</dbReference>
<feature type="domain" description="DinB-like" evidence="1">
    <location>
        <begin position="29"/>
        <end position="165"/>
    </location>
</feature>
<organism evidence="2 3">
    <name type="scientific">Lacihabitans soyangensis</name>
    <dbReference type="NCBI Taxonomy" id="869394"/>
    <lineage>
        <taxon>Bacteria</taxon>
        <taxon>Pseudomonadati</taxon>
        <taxon>Bacteroidota</taxon>
        <taxon>Cytophagia</taxon>
        <taxon>Cytophagales</taxon>
        <taxon>Leadbetterellaceae</taxon>
        <taxon>Lacihabitans</taxon>
    </lineage>
</organism>
<dbReference type="GO" id="GO:0016787">
    <property type="term" value="F:hydrolase activity"/>
    <property type="evidence" value="ECO:0007669"/>
    <property type="project" value="UniProtKB-KW"/>
</dbReference>
<comment type="caution">
    <text evidence="2">The sequence shown here is derived from an EMBL/GenBank/DDBJ whole genome shotgun (WGS) entry which is preliminary data.</text>
</comment>
<dbReference type="InterPro" id="IPR034660">
    <property type="entry name" value="DinB/YfiT-like"/>
</dbReference>
<reference evidence="2 3" key="1">
    <citation type="submission" date="2018-11" db="EMBL/GenBank/DDBJ databases">
        <title>Novel bacteria species description.</title>
        <authorList>
            <person name="Han J.-H."/>
        </authorList>
    </citation>
    <scope>NUCLEOTIDE SEQUENCE [LARGE SCALE GENOMIC DNA]</scope>
    <source>
        <strain evidence="2 3">KCTC23259</strain>
    </source>
</reference>
<sequence>MENLKYPIGKFYNIKEYPYESLSGAINYLEDFPKILRELVTGLRDAILDTPYRPEGWTVRQVVHHIADSHSNMYIRVKCALTEENPTIKGYSEGDWANLPDSKLPIDSSLNIIEGLHERLVFIFRNLKQEDFEKTFYHNGYQRTYILRNVIALYRWHSEHHLEHIKLAMN</sequence>